<sequence length="140" mass="15847">MEVYVKLTEDGKVDAICTSRLMDFAPVECDTGSINMDRLDGYSVKPNEKGINSLVYDENAYLKAKAEKEALEAKTKAENLYQTLMKDLVLKSATDEQALLLKPLYPVYDPTHSYEVNDRCIIDGKLHVFSTSKQWICLET</sequence>
<dbReference type="RefSeq" id="WP_075818737.1">
    <property type="nucleotide sequence ID" value="NZ_MPJZ01000088.1"/>
</dbReference>
<protein>
    <submittedName>
        <fullName evidence="1">Uncharacterized protein</fullName>
    </submittedName>
</protein>
<dbReference type="EMBL" id="MPJZ01000088">
    <property type="protein sequence ID" value="OLU44031.1"/>
    <property type="molecule type" value="Genomic_DNA"/>
</dbReference>
<evidence type="ECO:0000313" key="1">
    <source>
        <dbReference type="EMBL" id="OLU44031.1"/>
    </source>
</evidence>
<comment type="caution">
    <text evidence="1">The sequence shown here is derived from an EMBL/GenBank/DDBJ whole genome shotgun (WGS) entry which is preliminary data.</text>
</comment>
<evidence type="ECO:0000313" key="2">
    <source>
        <dbReference type="Proteomes" id="UP000186758"/>
    </source>
</evidence>
<gene>
    <name evidence="1" type="ORF">BO223_09585</name>
</gene>
<dbReference type="AlphaFoldDB" id="A0A1Q9YID2"/>
<reference evidence="1 2" key="1">
    <citation type="submission" date="2016-11" db="EMBL/GenBank/DDBJ databases">
        <title>Description of two novel members of the family Erysipelotrichaceae: Ileibacterium lipovorans gen. nov., sp. nov. and Dubosiella newyorkensis, gen. nov., sp. nov.</title>
        <authorList>
            <person name="Cox L.M."/>
            <person name="Sohn J."/>
            <person name="Tyrrell K.L."/>
            <person name="Citron D.M."/>
            <person name="Lawson P.A."/>
            <person name="Patel N.B."/>
            <person name="Iizumi T."/>
            <person name="Perez-Perez G.I."/>
            <person name="Goldstein E.J."/>
            <person name="Blaser M.J."/>
        </authorList>
    </citation>
    <scope>NUCLEOTIDE SEQUENCE [LARGE SCALE GENOMIC DNA]</scope>
    <source>
        <strain evidence="1 2">NYU-BL-K8</strain>
    </source>
</reference>
<dbReference type="GeneID" id="82202458"/>
<dbReference type="Proteomes" id="UP000186758">
    <property type="component" value="Unassembled WGS sequence"/>
</dbReference>
<proteinExistence type="predicted"/>
<name>A0A1Q9YID2_9FIRM</name>
<accession>A0A1Q9YID2</accession>
<organism evidence="1 2">
    <name type="scientific">Faecalibaculum rodentium</name>
    <dbReference type="NCBI Taxonomy" id="1702221"/>
    <lineage>
        <taxon>Bacteria</taxon>
        <taxon>Bacillati</taxon>
        <taxon>Bacillota</taxon>
        <taxon>Erysipelotrichia</taxon>
        <taxon>Erysipelotrichales</taxon>
        <taxon>Erysipelotrichaceae</taxon>
        <taxon>Faecalibaculum</taxon>
    </lineage>
</organism>